<dbReference type="RefSeq" id="WP_169249238.1">
    <property type="nucleotide sequence ID" value="NZ_SPMZ01000036.1"/>
</dbReference>
<comment type="similarity">
    <text evidence="2 4">Belongs to the trehalose phosphatase family.</text>
</comment>
<dbReference type="Gene3D" id="3.40.50.1000">
    <property type="entry name" value="HAD superfamily/HAD-like"/>
    <property type="match status" value="1"/>
</dbReference>
<dbReference type="PANTHER" id="PTHR43768">
    <property type="entry name" value="TREHALOSE 6-PHOSPHATE PHOSPHATASE"/>
    <property type="match status" value="1"/>
</dbReference>
<dbReference type="EC" id="3.1.3.12" evidence="4"/>
<comment type="pathway">
    <text evidence="1 4">Glycan biosynthesis; trehalose biosynthesis.</text>
</comment>
<dbReference type="NCBIfam" id="TIGR01484">
    <property type="entry name" value="HAD-SF-IIB"/>
    <property type="match status" value="1"/>
</dbReference>
<gene>
    <name evidence="5" type="primary">otsB</name>
    <name evidence="5" type="ORF">E4P82_12650</name>
</gene>
<organism evidence="5 6">
    <name type="scientific">Candidatus Competibacter phosphatis</name>
    <dbReference type="NCBI Taxonomy" id="221280"/>
    <lineage>
        <taxon>Bacteria</taxon>
        <taxon>Pseudomonadati</taxon>
        <taxon>Pseudomonadota</taxon>
        <taxon>Gammaproteobacteria</taxon>
        <taxon>Candidatus Competibacteraceae</taxon>
        <taxon>Candidatus Competibacter</taxon>
    </lineage>
</organism>
<comment type="function">
    <text evidence="4">Removes the phosphate from trehalose 6-phosphate to produce free trehalose.</text>
</comment>
<evidence type="ECO:0000256" key="1">
    <source>
        <dbReference type="ARBA" id="ARBA00005199"/>
    </source>
</evidence>
<keyword evidence="4" id="KW-0479">Metal-binding</keyword>
<dbReference type="Proteomes" id="UP000760480">
    <property type="component" value="Unassembled WGS sequence"/>
</dbReference>
<dbReference type="InterPro" id="IPR023214">
    <property type="entry name" value="HAD_sf"/>
</dbReference>
<keyword evidence="6" id="KW-1185">Reference proteome</keyword>
<dbReference type="Pfam" id="PF02358">
    <property type="entry name" value="Trehalose_PPase"/>
    <property type="match status" value="1"/>
</dbReference>
<evidence type="ECO:0000256" key="4">
    <source>
        <dbReference type="RuleBase" id="RU361117"/>
    </source>
</evidence>
<evidence type="ECO:0000256" key="2">
    <source>
        <dbReference type="ARBA" id="ARBA00008770"/>
    </source>
</evidence>
<dbReference type="NCBIfam" id="TIGR00685">
    <property type="entry name" value="T6PP"/>
    <property type="match status" value="1"/>
</dbReference>
<dbReference type="GO" id="GO:0004805">
    <property type="term" value="F:trehalose-phosphatase activity"/>
    <property type="evidence" value="ECO:0007669"/>
    <property type="project" value="UniProtKB-EC"/>
</dbReference>
<keyword evidence="3 4" id="KW-0378">Hydrolase</keyword>
<protein>
    <recommendedName>
        <fullName evidence="4">Trehalose 6-phosphate phosphatase</fullName>
        <ecNumber evidence="4">3.1.3.12</ecNumber>
    </recommendedName>
</protein>
<dbReference type="Gene3D" id="3.30.70.1020">
    <property type="entry name" value="Trehalose-6-phosphate phosphatase related protein, domain 2"/>
    <property type="match status" value="1"/>
</dbReference>
<dbReference type="InterPro" id="IPR003337">
    <property type="entry name" value="Trehalose_PPase"/>
</dbReference>
<reference evidence="5 6" key="1">
    <citation type="submission" date="2019-03" db="EMBL/GenBank/DDBJ databases">
        <title>Metabolic reconstructions from genomes of highly enriched 'Candidatus Accumulibacter' and 'Candidatus Competibacter' bioreactor populations.</title>
        <authorList>
            <person name="Annavajhala M.K."/>
            <person name="Welles L."/>
            <person name="Abbas B."/>
            <person name="Sorokin D."/>
            <person name="Park H."/>
            <person name="Van Loosdrecht M."/>
            <person name="Chandran K."/>
        </authorList>
    </citation>
    <scope>NUCLEOTIDE SEQUENCE [LARGE SCALE GENOMIC DNA]</scope>
    <source>
        <strain evidence="5 6">SBR_G</strain>
    </source>
</reference>
<evidence type="ECO:0000313" key="5">
    <source>
        <dbReference type="EMBL" id="NMQ19973.1"/>
    </source>
</evidence>
<evidence type="ECO:0000256" key="3">
    <source>
        <dbReference type="ARBA" id="ARBA00022801"/>
    </source>
</evidence>
<comment type="caution">
    <text evidence="5">The sequence shown here is derived from an EMBL/GenBank/DDBJ whole genome shotgun (WGS) entry which is preliminary data.</text>
</comment>
<name>A0ABX1TKR6_9GAMM</name>
<dbReference type="InterPro" id="IPR006379">
    <property type="entry name" value="HAD-SF_hydro_IIB"/>
</dbReference>
<dbReference type="PANTHER" id="PTHR43768:SF3">
    <property type="entry name" value="TREHALOSE 6-PHOSPHATE PHOSPHATASE"/>
    <property type="match status" value="1"/>
</dbReference>
<dbReference type="InterPro" id="IPR044651">
    <property type="entry name" value="OTSB-like"/>
</dbReference>
<sequence length="267" mass="27766">MLSTSQDILEKLRAAHRQGPRLVLVFDYDGTLTPLVAHPRLAVLDPALREVLARLAATPRVTVGVVSGRGLDDLIGMIGLPGLSYGGSTGLELELAGQRLVPAGALASRVRLNPLDAAIEARLTAYPGTWIERKPFGFTVHYRQLASDRIEALQAEITALLAPHAADLHVLDGPLAIEVLPAIEHDKGTALRTIVAQGGPEPALVLYAGDAANDAPALTTAHALGGIALGIGPEPPAEAVERLPDPAALTALLATLAETLSEIAIAP</sequence>
<accession>A0ABX1TKR6</accession>
<comment type="catalytic activity">
    <reaction evidence="4">
        <text>alpha,alpha-trehalose 6-phosphate + H2O = alpha,alpha-trehalose + phosphate</text>
        <dbReference type="Rhea" id="RHEA:23420"/>
        <dbReference type="ChEBI" id="CHEBI:15377"/>
        <dbReference type="ChEBI" id="CHEBI:16551"/>
        <dbReference type="ChEBI" id="CHEBI:43474"/>
        <dbReference type="ChEBI" id="CHEBI:58429"/>
        <dbReference type="EC" id="3.1.3.12"/>
    </reaction>
</comment>
<comment type="cofactor">
    <cofactor evidence="4">
        <name>Mg(2+)</name>
        <dbReference type="ChEBI" id="CHEBI:18420"/>
    </cofactor>
</comment>
<dbReference type="EMBL" id="SPMZ01000036">
    <property type="protein sequence ID" value="NMQ19973.1"/>
    <property type="molecule type" value="Genomic_DNA"/>
</dbReference>
<dbReference type="SUPFAM" id="SSF56784">
    <property type="entry name" value="HAD-like"/>
    <property type="match status" value="1"/>
</dbReference>
<keyword evidence="4" id="KW-0460">Magnesium</keyword>
<proteinExistence type="inferred from homology"/>
<evidence type="ECO:0000313" key="6">
    <source>
        <dbReference type="Proteomes" id="UP000760480"/>
    </source>
</evidence>
<dbReference type="InterPro" id="IPR036412">
    <property type="entry name" value="HAD-like_sf"/>
</dbReference>